<organism evidence="1">
    <name type="scientific">marine sediment metagenome</name>
    <dbReference type="NCBI Taxonomy" id="412755"/>
    <lineage>
        <taxon>unclassified sequences</taxon>
        <taxon>metagenomes</taxon>
        <taxon>ecological metagenomes</taxon>
    </lineage>
</organism>
<dbReference type="AlphaFoldDB" id="A0A0F9J5P1"/>
<gene>
    <name evidence="1" type="ORF">LCGC14_1863840</name>
</gene>
<proteinExistence type="predicted"/>
<comment type="caution">
    <text evidence="1">The sequence shown here is derived from an EMBL/GenBank/DDBJ whole genome shotgun (WGS) entry which is preliminary data.</text>
</comment>
<reference evidence="1" key="1">
    <citation type="journal article" date="2015" name="Nature">
        <title>Complex archaea that bridge the gap between prokaryotes and eukaryotes.</title>
        <authorList>
            <person name="Spang A."/>
            <person name="Saw J.H."/>
            <person name="Jorgensen S.L."/>
            <person name="Zaremba-Niedzwiedzka K."/>
            <person name="Martijn J."/>
            <person name="Lind A.E."/>
            <person name="van Eijk R."/>
            <person name="Schleper C."/>
            <person name="Guy L."/>
            <person name="Ettema T.J."/>
        </authorList>
    </citation>
    <scope>NUCLEOTIDE SEQUENCE</scope>
</reference>
<name>A0A0F9J5P1_9ZZZZ</name>
<accession>A0A0F9J5P1</accession>
<dbReference type="EMBL" id="LAZR01018904">
    <property type="protein sequence ID" value="KKL94522.1"/>
    <property type="molecule type" value="Genomic_DNA"/>
</dbReference>
<protein>
    <submittedName>
        <fullName evidence="1">Uncharacterized protein</fullName>
    </submittedName>
</protein>
<evidence type="ECO:0000313" key="1">
    <source>
        <dbReference type="EMBL" id="KKL94522.1"/>
    </source>
</evidence>
<sequence length="138" mass="15688">MAEANKKEKDVEDMTPLSTGDIISRMVSCRDERRRISGRDKELIEEWRSLELELLTRLDSQGMKQASTDDGTATITKTILPNVVDWDTLWEHIVDTKSFHLLQRRPAAAAFRELNSSGEKVPGIDAYEQRTISLRKAG</sequence>